<name>A0A9W6BCA6_9CHLO</name>
<dbReference type="Gene3D" id="3.40.50.150">
    <property type="entry name" value="Vaccinia Virus protein VP39"/>
    <property type="match status" value="1"/>
</dbReference>
<organism evidence="2 3">
    <name type="scientific">Pleodorina starrii</name>
    <dbReference type="NCBI Taxonomy" id="330485"/>
    <lineage>
        <taxon>Eukaryota</taxon>
        <taxon>Viridiplantae</taxon>
        <taxon>Chlorophyta</taxon>
        <taxon>core chlorophytes</taxon>
        <taxon>Chlorophyceae</taxon>
        <taxon>CS clade</taxon>
        <taxon>Chlamydomonadales</taxon>
        <taxon>Volvocaceae</taxon>
        <taxon>Pleodorina</taxon>
    </lineage>
</organism>
<evidence type="ECO:0000313" key="2">
    <source>
        <dbReference type="EMBL" id="GLC49398.1"/>
    </source>
</evidence>
<protein>
    <recommendedName>
        <fullName evidence="1">Methyltransferase FkbM domain-containing protein</fullName>
    </recommendedName>
</protein>
<dbReference type="PANTHER" id="PTHR34203">
    <property type="entry name" value="METHYLTRANSFERASE, FKBM FAMILY PROTEIN"/>
    <property type="match status" value="1"/>
</dbReference>
<dbReference type="SUPFAM" id="SSF53335">
    <property type="entry name" value="S-adenosyl-L-methionine-dependent methyltransferases"/>
    <property type="match status" value="1"/>
</dbReference>
<proteinExistence type="predicted"/>
<gene>
    <name evidence="2" type="primary">PLEST006523</name>
    <name evidence="2" type="ORF">PLESTB_000215000</name>
</gene>
<reference evidence="2 3" key="1">
    <citation type="journal article" date="2023" name="Commun. Biol.">
        <title>Reorganization of the ancestral sex-determining regions during the evolution of trioecy in Pleodorina starrii.</title>
        <authorList>
            <person name="Takahashi K."/>
            <person name="Suzuki S."/>
            <person name="Kawai-Toyooka H."/>
            <person name="Yamamoto K."/>
            <person name="Hamaji T."/>
            <person name="Ootsuki R."/>
            <person name="Yamaguchi H."/>
            <person name="Kawachi M."/>
            <person name="Higashiyama T."/>
            <person name="Nozaki H."/>
        </authorList>
    </citation>
    <scope>NUCLEOTIDE SEQUENCE [LARGE SCALE GENOMIC DNA]</scope>
    <source>
        <strain evidence="2 3">NIES-4479</strain>
    </source>
</reference>
<feature type="domain" description="Methyltransferase FkbM" evidence="1">
    <location>
        <begin position="109"/>
        <end position="269"/>
    </location>
</feature>
<dbReference type="Pfam" id="PF05050">
    <property type="entry name" value="Methyltransf_21"/>
    <property type="match status" value="1"/>
</dbReference>
<sequence length="329" mass="36377">MMAKFFTQLVLVGIVGFAVGALFTQLLVSPRSAPPAAAQQRSDQGAFSTALHQAARIAEAKGINPREVGFGMNVRNLYFGDTRLAMVLPWPQTKVPAENVHESVVKTGSNVGYYSLIAAAHGCKVMAFDGNLEALTYLRMSAALNGFSHRITAVEALVSNVTDVSYDGWSAYRQEEGDGPRPGDSGQAAGTSAFTTTKVVRLDDVVREPVLYAKIDVEGWEASAFSSAVRLLTEAPPRYVFFELSYYMDKVWRYDYMEVTKILNRAGYVCESESLHRPIPLPETREEFDSLIKGYSGVCNTWKRQLCQDEVLCIHQTVAYNPVRSYGRN</sequence>
<dbReference type="Proteomes" id="UP001165080">
    <property type="component" value="Unassembled WGS sequence"/>
</dbReference>
<dbReference type="AlphaFoldDB" id="A0A9W6BCA6"/>
<dbReference type="NCBIfam" id="TIGR01444">
    <property type="entry name" value="fkbM_fam"/>
    <property type="match status" value="1"/>
</dbReference>
<accession>A0A9W6BCA6</accession>
<dbReference type="EMBL" id="BRXU01000002">
    <property type="protein sequence ID" value="GLC49398.1"/>
    <property type="molecule type" value="Genomic_DNA"/>
</dbReference>
<evidence type="ECO:0000259" key="1">
    <source>
        <dbReference type="Pfam" id="PF05050"/>
    </source>
</evidence>
<dbReference type="PANTHER" id="PTHR34203:SF15">
    <property type="entry name" value="SLL1173 PROTEIN"/>
    <property type="match status" value="1"/>
</dbReference>
<dbReference type="OrthoDB" id="540883at2759"/>
<dbReference type="InterPro" id="IPR052514">
    <property type="entry name" value="SAM-dependent_MTase"/>
</dbReference>
<dbReference type="InterPro" id="IPR006342">
    <property type="entry name" value="FkbM_mtfrase"/>
</dbReference>
<keyword evidence="3" id="KW-1185">Reference proteome</keyword>
<evidence type="ECO:0000313" key="3">
    <source>
        <dbReference type="Proteomes" id="UP001165080"/>
    </source>
</evidence>
<dbReference type="InterPro" id="IPR029063">
    <property type="entry name" value="SAM-dependent_MTases_sf"/>
</dbReference>
<comment type="caution">
    <text evidence="2">The sequence shown here is derived from an EMBL/GenBank/DDBJ whole genome shotgun (WGS) entry which is preliminary data.</text>
</comment>